<dbReference type="Proteomes" id="UP001196413">
    <property type="component" value="Unassembled WGS sequence"/>
</dbReference>
<evidence type="ECO:0000313" key="2">
    <source>
        <dbReference type="Proteomes" id="UP001196413"/>
    </source>
</evidence>
<proteinExistence type="predicted"/>
<gene>
    <name evidence="1" type="ORF">KIN20_021253</name>
</gene>
<comment type="caution">
    <text evidence="1">The sequence shown here is derived from an EMBL/GenBank/DDBJ whole genome shotgun (WGS) entry which is preliminary data.</text>
</comment>
<dbReference type="EMBL" id="JAHQIW010004285">
    <property type="protein sequence ID" value="KAJ1361886.1"/>
    <property type="molecule type" value="Genomic_DNA"/>
</dbReference>
<protein>
    <submittedName>
        <fullName evidence="1">Uncharacterized protein</fullName>
    </submittedName>
</protein>
<dbReference type="AlphaFoldDB" id="A0AAD5QW25"/>
<name>A0AAD5QW25_PARTN</name>
<evidence type="ECO:0000313" key="1">
    <source>
        <dbReference type="EMBL" id="KAJ1361886.1"/>
    </source>
</evidence>
<organism evidence="1 2">
    <name type="scientific">Parelaphostrongylus tenuis</name>
    <name type="common">Meningeal worm</name>
    <dbReference type="NCBI Taxonomy" id="148309"/>
    <lineage>
        <taxon>Eukaryota</taxon>
        <taxon>Metazoa</taxon>
        <taxon>Ecdysozoa</taxon>
        <taxon>Nematoda</taxon>
        <taxon>Chromadorea</taxon>
        <taxon>Rhabditida</taxon>
        <taxon>Rhabditina</taxon>
        <taxon>Rhabditomorpha</taxon>
        <taxon>Strongyloidea</taxon>
        <taxon>Metastrongylidae</taxon>
        <taxon>Parelaphostrongylus</taxon>
    </lineage>
</organism>
<sequence length="116" mass="12489">MAYYKVTEVGCAHAFCRKGCLDIICDKSSISLTSAVAALVAIDHHIQLYSSGGSVLVAIILVHRPKPLRITDRHIQVNSSGGPLPVAIILVHRPNLFRLPIATLNLIAAEDQSPLL</sequence>
<reference evidence="1" key="1">
    <citation type="submission" date="2021-06" db="EMBL/GenBank/DDBJ databases">
        <title>Parelaphostrongylus tenuis whole genome reference sequence.</title>
        <authorList>
            <person name="Garwood T.J."/>
            <person name="Larsen P.A."/>
            <person name="Fountain-Jones N.M."/>
            <person name="Garbe J.R."/>
            <person name="Macchietto M.G."/>
            <person name="Kania S.A."/>
            <person name="Gerhold R.W."/>
            <person name="Richards J.E."/>
            <person name="Wolf T.M."/>
        </authorList>
    </citation>
    <scope>NUCLEOTIDE SEQUENCE</scope>
    <source>
        <strain evidence="1">MNPRO001-30</strain>
        <tissue evidence="1">Meninges</tissue>
    </source>
</reference>
<keyword evidence="2" id="KW-1185">Reference proteome</keyword>
<accession>A0AAD5QW25</accession>